<keyword evidence="3" id="KW-1185">Reference proteome</keyword>
<name>A0A1Y1I781_KLENI</name>
<feature type="domain" description="Amine oxidase" evidence="1">
    <location>
        <begin position="19"/>
        <end position="267"/>
    </location>
</feature>
<evidence type="ECO:0000313" key="3">
    <source>
        <dbReference type="Proteomes" id="UP000054558"/>
    </source>
</evidence>
<evidence type="ECO:0000313" key="2">
    <source>
        <dbReference type="EMBL" id="GAQ85001.1"/>
    </source>
</evidence>
<dbReference type="AlphaFoldDB" id="A0A1Y1I781"/>
<dbReference type="EMBL" id="DF237165">
    <property type="protein sequence ID" value="GAQ85001.1"/>
    <property type="molecule type" value="Genomic_DNA"/>
</dbReference>
<dbReference type="InterPro" id="IPR050464">
    <property type="entry name" value="Zeta_carotene_desat/Oxidored"/>
</dbReference>
<dbReference type="PRINTS" id="PR00419">
    <property type="entry name" value="ADXRDTASE"/>
</dbReference>
<dbReference type="OMA" id="RAWASWN"/>
<sequence length="475" mass="50507">MSSRTPIVSMKVAIVGAGISGLSAASVLAKAGHRVTIFEKSAQLGGHARTVLVDGTPVDVGFQLLNRQVGDCVQLQFVNYATTYPTLVRFLGEYQVELEPSPLTFAFDFTDTPAQGPSSADLALFAEDALSFLEAAPQPEVTLGHFLEGGGYSAAFQRGYLVPVCAAVWFTSKEAILGASAYTVLSFLRDHKMLQASGRLDWLTVKGRTQTYISKVVSSLKEHGVQILTNSPVAAIERTAAGVTITANGVSATFDKLVLATHAPDALALLGEGATPAEKAVLGAFTYNKSTLVLHRDAALMPADRATWGAWNFVGSAAGASSVTYWLNKLQHLERAAPLFLTINPHVPPRHVVDGDYPWLHQGPHPDAAAANAHVAQLQGGNNTWFAGAYQGFGFHEDGCKAGMAAALSLLGDTTPAPVAVEALPLAFKGCKPLAPIEDRLQVPVATERRIVRASYDDVRHDVQVRNALPLRSFS</sequence>
<dbReference type="STRING" id="105231.A0A1Y1I781"/>
<proteinExistence type="predicted"/>
<protein>
    <recommendedName>
        <fullName evidence="1">Amine oxidase domain-containing protein</fullName>
    </recommendedName>
</protein>
<reference evidence="2 3" key="1">
    <citation type="journal article" date="2014" name="Nat. Commun.">
        <title>Klebsormidium flaccidum genome reveals primary factors for plant terrestrial adaptation.</title>
        <authorList>
            <person name="Hori K."/>
            <person name="Maruyama F."/>
            <person name="Fujisawa T."/>
            <person name="Togashi T."/>
            <person name="Yamamoto N."/>
            <person name="Seo M."/>
            <person name="Sato S."/>
            <person name="Yamada T."/>
            <person name="Mori H."/>
            <person name="Tajima N."/>
            <person name="Moriyama T."/>
            <person name="Ikeuchi M."/>
            <person name="Watanabe M."/>
            <person name="Wada H."/>
            <person name="Kobayashi K."/>
            <person name="Saito M."/>
            <person name="Masuda T."/>
            <person name="Sasaki-Sekimoto Y."/>
            <person name="Mashiguchi K."/>
            <person name="Awai K."/>
            <person name="Shimojima M."/>
            <person name="Masuda S."/>
            <person name="Iwai M."/>
            <person name="Nobusawa T."/>
            <person name="Narise T."/>
            <person name="Kondo S."/>
            <person name="Saito H."/>
            <person name="Sato R."/>
            <person name="Murakawa M."/>
            <person name="Ihara Y."/>
            <person name="Oshima-Yamada Y."/>
            <person name="Ohtaka K."/>
            <person name="Satoh M."/>
            <person name="Sonobe K."/>
            <person name="Ishii M."/>
            <person name="Ohtani R."/>
            <person name="Kanamori-Sato M."/>
            <person name="Honoki R."/>
            <person name="Miyazaki D."/>
            <person name="Mochizuki H."/>
            <person name="Umetsu J."/>
            <person name="Higashi K."/>
            <person name="Shibata D."/>
            <person name="Kamiya Y."/>
            <person name="Sato N."/>
            <person name="Nakamura Y."/>
            <person name="Tabata S."/>
            <person name="Ida S."/>
            <person name="Kurokawa K."/>
            <person name="Ohta H."/>
        </authorList>
    </citation>
    <scope>NUCLEOTIDE SEQUENCE [LARGE SCALE GENOMIC DNA]</scope>
    <source>
        <strain evidence="2 3">NIES-2285</strain>
    </source>
</reference>
<dbReference type="Proteomes" id="UP000054558">
    <property type="component" value="Unassembled WGS sequence"/>
</dbReference>
<gene>
    <name evidence="2" type="ORF">KFL_002160110</name>
</gene>
<evidence type="ECO:0000259" key="1">
    <source>
        <dbReference type="Pfam" id="PF01593"/>
    </source>
</evidence>
<dbReference type="InterPro" id="IPR002937">
    <property type="entry name" value="Amino_oxidase"/>
</dbReference>
<dbReference type="GO" id="GO:0016491">
    <property type="term" value="F:oxidoreductase activity"/>
    <property type="evidence" value="ECO:0000318"/>
    <property type="project" value="GO_Central"/>
</dbReference>
<dbReference type="Gene3D" id="3.50.50.60">
    <property type="entry name" value="FAD/NAD(P)-binding domain"/>
    <property type="match status" value="2"/>
</dbReference>
<accession>A0A1Y1I781</accession>
<dbReference type="PANTHER" id="PTHR42923">
    <property type="entry name" value="PROTOPORPHYRINOGEN OXIDASE"/>
    <property type="match status" value="1"/>
</dbReference>
<dbReference type="PANTHER" id="PTHR42923:SF17">
    <property type="entry name" value="AMINE OXIDASE DOMAIN-CONTAINING PROTEIN"/>
    <property type="match status" value="1"/>
</dbReference>
<dbReference type="SUPFAM" id="SSF51905">
    <property type="entry name" value="FAD/NAD(P)-binding domain"/>
    <property type="match status" value="1"/>
</dbReference>
<dbReference type="Pfam" id="PF01593">
    <property type="entry name" value="Amino_oxidase"/>
    <property type="match status" value="1"/>
</dbReference>
<dbReference type="OrthoDB" id="5977668at2759"/>
<dbReference type="InterPro" id="IPR036188">
    <property type="entry name" value="FAD/NAD-bd_sf"/>
</dbReference>
<organism evidence="2 3">
    <name type="scientific">Klebsormidium nitens</name>
    <name type="common">Green alga</name>
    <name type="synonym">Ulothrix nitens</name>
    <dbReference type="NCBI Taxonomy" id="105231"/>
    <lineage>
        <taxon>Eukaryota</taxon>
        <taxon>Viridiplantae</taxon>
        <taxon>Streptophyta</taxon>
        <taxon>Klebsormidiophyceae</taxon>
        <taxon>Klebsormidiales</taxon>
        <taxon>Klebsormidiaceae</taxon>
        <taxon>Klebsormidium</taxon>
    </lineage>
</organism>
<dbReference type="Gene3D" id="3.90.660.20">
    <property type="entry name" value="Protoporphyrinogen oxidase, mitochondrial, domain 2"/>
    <property type="match status" value="1"/>
</dbReference>